<organism evidence="8 9">
    <name type="scientific">Limnovirga soli</name>
    <dbReference type="NCBI Taxonomy" id="2656915"/>
    <lineage>
        <taxon>Bacteria</taxon>
        <taxon>Pseudomonadati</taxon>
        <taxon>Bacteroidota</taxon>
        <taxon>Chitinophagia</taxon>
        <taxon>Chitinophagales</taxon>
        <taxon>Chitinophagaceae</taxon>
        <taxon>Limnovirga</taxon>
    </lineage>
</organism>
<dbReference type="InterPro" id="IPR050448">
    <property type="entry name" value="OpgB/LTA_synthase_biosynth"/>
</dbReference>
<dbReference type="PANTHER" id="PTHR47371">
    <property type="entry name" value="LIPOTEICHOIC ACID SYNTHASE"/>
    <property type="match status" value="1"/>
</dbReference>
<feature type="domain" description="Sulfatase N-terminal" evidence="7">
    <location>
        <begin position="283"/>
        <end position="575"/>
    </location>
</feature>
<evidence type="ECO:0000256" key="1">
    <source>
        <dbReference type="ARBA" id="ARBA00004651"/>
    </source>
</evidence>
<evidence type="ECO:0000256" key="5">
    <source>
        <dbReference type="ARBA" id="ARBA00023136"/>
    </source>
</evidence>
<keyword evidence="3 6" id="KW-0812">Transmembrane</keyword>
<dbReference type="AlphaFoldDB" id="A0A8J8FGB6"/>
<sequence>MKEVITTKPTFISKFKNSLIAFSGISMVWLLLLLLLSMYEIVLNTVNNDLNNEAFYVIVASIFNATLFWLKCYSVLYLIFVFVHYFSSRLAYTIISICLILLTIGQISLIKYFNTAFVPLGADLFGYSAADIQQTVGASGSLNFTYILTVLIAIALVIIGLKKAKHRFSLSFKPALFLLLISLLYVFSNIRPTPFQSILKTEFTKNLSVNKDDYFLSTTFQHFFTSADEDAAIFAQSYTGGYFASESENGKFSYVDEENYPFLHKETTSDVLSPFINKGETPPNIVIILVEGLGRAFANDGAYLGNFTPFLDSLSNQSLYWKNFVSQGGRTFAVLPSILGSLPFAKNGFNELGNNMPNHLSLISLLKLNGYNSAFYYGGDAHFDNMSLFLQKNGIGAVNDEATFPKTYAKMPASSEGFTWGYGDENLFKRYMELHDNANNTKPNLDILLTVSMHSPFLINNPDTYYKLFEQRLKQQQFSDQEMDNYRKYKAQYASIMYTDKALQQFFSAYKTKKEYNNTIFVITGDHRMPEIPISSKIDRYHVPLIIYSPLLKRTATFSSISAHVDITPSLLAFLHSNYNFKQPTLTSWLGTGLDTSRQFANNHQYALMQTKNDLLDYIEGNFHLNEGNLFSLSENMNESASTNAENQNKLQTDFSLFKSKNNKITNGAKLIPDSIYNTYFPH</sequence>
<feature type="transmembrane region" description="Helical" evidence="6">
    <location>
        <begin position="90"/>
        <end position="110"/>
    </location>
</feature>
<dbReference type="Gene3D" id="3.40.720.10">
    <property type="entry name" value="Alkaline Phosphatase, subunit A"/>
    <property type="match status" value="1"/>
</dbReference>
<dbReference type="Pfam" id="PF00884">
    <property type="entry name" value="Sulfatase"/>
    <property type="match status" value="1"/>
</dbReference>
<evidence type="ECO:0000256" key="2">
    <source>
        <dbReference type="ARBA" id="ARBA00022475"/>
    </source>
</evidence>
<reference evidence="8" key="1">
    <citation type="submission" date="2019-10" db="EMBL/GenBank/DDBJ databases">
        <title>Draft genome sequence of Panacibacter sp. KCS-6.</title>
        <authorList>
            <person name="Yim K.J."/>
        </authorList>
    </citation>
    <scope>NUCLEOTIDE SEQUENCE</scope>
    <source>
        <strain evidence="8">KCS-6</strain>
    </source>
</reference>
<dbReference type="InterPro" id="IPR017850">
    <property type="entry name" value="Alkaline_phosphatase_core_sf"/>
</dbReference>
<dbReference type="InterPro" id="IPR000917">
    <property type="entry name" value="Sulfatase_N"/>
</dbReference>
<keyword evidence="9" id="KW-1185">Reference proteome</keyword>
<keyword evidence="2" id="KW-1003">Cell membrane</keyword>
<dbReference type="Proteomes" id="UP000598971">
    <property type="component" value="Unassembled WGS sequence"/>
</dbReference>
<feature type="transmembrane region" description="Helical" evidence="6">
    <location>
        <begin position="54"/>
        <end position="83"/>
    </location>
</feature>
<evidence type="ECO:0000256" key="4">
    <source>
        <dbReference type="ARBA" id="ARBA00022989"/>
    </source>
</evidence>
<evidence type="ECO:0000259" key="7">
    <source>
        <dbReference type="Pfam" id="PF00884"/>
    </source>
</evidence>
<dbReference type="EMBL" id="WHPF01000006">
    <property type="protein sequence ID" value="NNV55859.1"/>
    <property type="molecule type" value="Genomic_DNA"/>
</dbReference>
<protein>
    <submittedName>
        <fullName evidence="8">Sulfatase-like hydrolase/transferase</fullName>
    </submittedName>
</protein>
<evidence type="ECO:0000256" key="6">
    <source>
        <dbReference type="SAM" id="Phobius"/>
    </source>
</evidence>
<dbReference type="RefSeq" id="WP_171607788.1">
    <property type="nucleotide sequence ID" value="NZ_WHPF01000006.1"/>
</dbReference>
<proteinExistence type="predicted"/>
<dbReference type="GO" id="GO:0016787">
    <property type="term" value="F:hydrolase activity"/>
    <property type="evidence" value="ECO:0007669"/>
    <property type="project" value="UniProtKB-KW"/>
</dbReference>
<dbReference type="SUPFAM" id="SSF53649">
    <property type="entry name" value="Alkaline phosphatase-like"/>
    <property type="match status" value="1"/>
</dbReference>
<comment type="caution">
    <text evidence="8">The sequence shown here is derived from an EMBL/GenBank/DDBJ whole genome shotgun (WGS) entry which is preliminary data.</text>
</comment>
<feature type="transmembrane region" description="Helical" evidence="6">
    <location>
        <begin position="144"/>
        <end position="161"/>
    </location>
</feature>
<keyword evidence="5 6" id="KW-0472">Membrane</keyword>
<keyword evidence="8" id="KW-0378">Hydrolase</keyword>
<feature type="transmembrane region" description="Helical" evidence="6">
    <location>
        <begin position="20"/>
        <end position="42"/>
    </location>
</feature>
<feature type="transmembrane region" description="Helical" evidence="6">
    <location>
        <begin position="168"/>
        <end position="187"/>
    </location>
</feature>
<keyword evidence="4 6" id="KW-1133">Transmembrane helix</keyword>
<evidence type="ECO:0000313" key="8">
    <source>
        <dbReference type="EMBL" id="NNV55859.1"/>
    </source>
</evidence>
<gene>
    <name evidence="8" type="ORF">GD597_10345</name>
</gene>
<dbReference type="CDD" id="cd16015">
    <property type="entry name" value="LTA_synthase"/>
    <property type="match status" value="1"/>
</dbReference>
<comment type="subcellular location">
    <subcellularLocation>
        <location evidence="1">Cell membrane</location>
        <topology evidence="1">Multi-pass membrane protein</topology>
    </subcellularLocation>
</comment>
<dbReference type="PANTHER" id="PTHR47371:SF3">
    <property type="entry name" value="PHOSPHOGLYCEROL TRANSFERASE I"/>
    <property type="match status" value="1"/>
</dbReference>
<dbReference type="GO" id="GO:0005886">
    <property type="term" value="C:plasma membrane"/>
    <property type="evidence" value="ECO:0007669"/>
    <property type="project" value="UniProtKB-SubCell"/>
</dbReference>
<name>A0A8J8FGB6_9BACT</name>
<accession>A0A8J8FGB6</accession>
<evidence type="ECO:0000256" key="3">
    <source>
        <dbReference type="ARBA" id="ARBA00022692"/>
    </source>
</evidence>
<evidence type="ECO:0000313" key="9">
    <source>
        <dbReference type="Proteomes" id="UP000598971"/>
    </source>
</evidence>